<reference evidence="2" key="2">
    <citation type="submission" date="2025-08" db="UniProtKB">
        <authorList>
            <consortium name="Ensembl"/>
        </authorList>
    </citation>
    <scope>IDENTIFICATION</scope>
</reference>
<accession>A0A8C8X3C6</accession>
<reference evidence="2" key="1">
    <citation type="journal article" date="2019" name="bioRxiv">
        <title>Long live the king: chromosome-level assembly of the lion (Panthera leo) using linked-read, Hi-C, and long read data.</title>
        <authorList>
            <person name="Armstrong E.E."/>
            <person name="Taylor R.W."/>
            <person name="Miller D.E."/>
            <person name="Kaelin C."/>
            <person name="Barsh G."/>
            <person name="Hadly E.A."/>
            <person name="Petrov D."/>
        </authorList>
    </citation>
    <scope>NUCLEOTIDE SEQUENCE [LARGE SCALE GENOMIC DNA]</scope>
</reference>
<keyword evidence="3" id="KW-1185">Reference proteome</keyword>
<dbReference type="Ensembl" id="ENSPLOT00000014350.1">
    <property type="protein sequence ID" value="ENSPLOP00000012921.1"/>
    <property type="gene ID" value="ENSPLOG00000009528.1"/>
</dbReference>
<feature type="region of interest" description="Disordered" evidence="1">
    <location>
        <begin position="1"/>
        <end position="21"/>
    </location>
</feature>
<dbReference type="Proteomes" id="UP000694399">
    <property type="component" value="Chromosome C2"/>
</dbReference>
<dbReference type="AlphaFoldDB" id="A0A8C8X3C6"/>
<reference evidence="2" key="3">
    <citation type="submission" date="2025-09" db="UniProtKB">
        <authorList>
            <consortium name="Ensembl"/>
        </authorList>
    </citation>
    <scope>IDENTIFICATION</scope>
</reference>
<protein>
    <submittedName>
        <fullName evidence="2">Uncharacterized protein</fullName>
    </submittedName>
</protein>
<evidence type="ECO:0000313" key="3">
    <source>
        <dbReference type="Proteomes" id="UP000694399"/>
    </source>
</evidence>
<proteinExistence type="predicted"/>
<sequence>MLVLGGGGASSPSGVVGGEQFSQSWRDGEGFQLLYRSCPCGSRPPGPAMDVAPACSPARLPLLALADLPERT</sequence>
<evidence type="ECO:0000313" key="2">
    <source>
        <dbReference type="Ensembl" id="ENSPLOP00000012921.1"/>
    </source>
</evidence>
<evidence type="ECO:0000256" key="1">
    <source>
        <dbReference type="SAM" id="MobiDB-lite"/>
    </source>
</evidence>
<dbReference type="GeneTree" id="ENSGT00910000147009"/>
<name>A0A8C8X3C6_PANLE</name>
<organism evidence="2 3">
    <name type="scientific">Panthera leo</name>
    <name type="common">Lion</name>
    <dbReference type="NCBI Taxonomy" id="9689"/>
    <lineage>
        <taxon>Eukaryota</taxon>
        <taxon>Metazoa</taxon>
        <taxon>Chordata</taxon>
        <taxon>Craniata</taxon>
        <taxon>Vertebrata</taxon>
        <taxon>Euteleostomi</taxon>
        <taxon>Mammalia</taxon>
        <taxon>Eutheria</taxon>
        <taxon>Laurasiatheria</taxon>
        <taxon>Carnivora</taxon>
        <taxon>Feliformia</taxon>
        <taxon>Felidae</taxon>
        <taxon>Pantherinae</taxon>
        <taxon>Panthera</taxon>
    </lineage>
</organism>